<dbReference type="Proteomes" id="UP001600165">
    <property type="component" value="Unassembled WGS sequence"/>
</dbReference>
<name>A0ABW6IJN1_9CYAN</name>
<reference evidence="2 3" key="1">
    <citation type="submission" date="2024-10" db="EMBL/GenBank/DDBJ databases">
        <authorList>
            <person name="Ratan Roy A."/>
            <person name="Morales Sandoval P.H."/>
            <person name="De Los Santos Villalobos S."/>
            <person name="Chakraborty S."/>
            <person name="Mukherjee J."/>
        </authorList>
    </citation>
    <scope>NUCLEOTIDE SEQUENCE [LARGE SCALE GENOMIC DNA]</scope>
    <source>
        <strain evidence="2 3">S1</strain>
    </source>
</reference>
<dbReference type="RefSeq" id="WP_377968054.1">
    <property type="nucleotide sequence ID" value="NZ_JBHZOL010000110.1"/>
</dbReference>
<evidence type="ECO:0000313" key="2">
    <source>
        <dbReference type="EMBL" id="MFE4108423.1"/>
    </source>
</evidence>
<protein>
    <submittedName>
        <fullName evidence="2">DUF6883 domain-containing protein</fullName>
    </submittedName>
</protein>
<dbReference type="Pfam" id="PF21814">
    <property type="entry name" value="DUF6883"/>
    <property type="match status" value="1"/>
</dbReference>
<dbReference type="EMBL" id="JBHZOL010000110">
    <property type="protein sequence ID" value="MFE4108423.1"/>
    <property type="molecule type" value="Genomic_DNA"/>
</dbReference>
<gene>
    <name evidence="2" type="ORF">ACFVKH_19255</name>
</gene>
<evidence type="ECO:0000259" key="1">
    <source>
        <dbReference type="Pfam" id="PF21814"/>
    </source>
</evidence>
<evidence type="ECO:0000313" key="3">
    <source>
        <dbReference type="Proteomes" id="UP001600165"/>
    </source>
</evidence>
<proteinExistence type="predicted"/>
<feature type="domain" description="DUF6883" evidence="1">
    <location>
        <begin position="16"/>
        <end position="112"/>
    </location>
</feature>
<comment type="caution">
    <text evidence="2">The sequence shown here is derived from an EMBL/GenBank/DDBJ whole genome shotgun (WGS) entry which is preliminary data.</text>
</comment>
<keyword evidence="3" id="KW-1185">Reference proteome</keyword>
<sequence>MKLPYGDRVSPAQIIQKLETYALNSSHSSGKHKARLFRAKLGITLENKELLVNALLQAASVTGAAMTISDQYGDRYVIDFLLKTEVGASLVRSAWIIRRGEAYPRLTSVYPIQG</sequence>
<accession>A0ABW6IJN1</accession>
<dbReference type="InterPro" id="IPR049250">
    <property type="entry name" value="DUF6883"/>
</dbReference>
<organism evidence="2 3">
    <name type="scientific">Almyronema epifaneia S1</name>
    <dbReference type="NCBI Taxonomy" id="2991925"/>
    <lineage>
        <taxon>Bacteria</taxon>
        <taxon>Bacillati</taxon>
        <taxon>Cyanobacteriota</taxon>
        <taxon>Cyanophyceae</taxon>
        <taxon>Nodosilineales</taxon>
        <taxon>Nodosilineaceae</taxon>
        <taxon>Almyronema</taxon>
        <taxon>Almyronema epifaneia</taxon>
    </lineage>
</organism>